<reference evidence="2" key="1">
    <citation type="submission" date="2021-02" db="EMBL/GenBank/DDBJ databases">
        <authorList>
            <person name="Nowell W R."/>
        </authorList>
    </citation>
    <scope>NUCLEOTIDE SEQUENCE</scope>
</reference>
<accession>A0A820L4T4</accession>
<dbReference type="EMBL" id="CAJOBD010051123">
    <property type="protein sequence ID" value="CAF4351783.1"/>
    <property type="molecule type" value="Genomic_DNA"/>
</dbReference>
<comment type="caution">
    <text evidence="2">The sequence shown here is derived from an EMBL/GenBank/DDBJ whole genome shotgun (WGS) entry which is preliminary data.</text>
</comment>
<dbReference type="AlphaFoldDB" id="A0A820L4T4"/>
<proteinExistence type="predicted"/>
<protein>
    <recommendedName>
        <fullName evidence="1">Peptidase M41 domain-containing protein</fullName>
    </recommendedName>
</protein>
<dbReference type="GO" id="GO:0004222">
    <property type="term" value="F:metalloendopeptidase activity"/>
    <property type="evidence" value="ECO:0007669"/>
    <property type="project" value="InterPro"/>
</dbReference>
<evidence type="ECO:0000313" key="2">
    <source>
        <dbReference type="EMBL" id="CAF4351783.1"/>
    </source>
</evidence>
<feature type="non-terminal residue" evidence="2">
    <location>
        <position position="49"/>
    </location>
</feature>
<dbReference type="Proteomes" id="UP000663836">
    <property type="component" value="Unassembled WGS sequence"/>
</dbReference>
<dbReference type="SUPFAM" id="SSF140990">
    <property type="entry name" value="FtsH protease domain-like"/>
    <property type="match status" value="1"/>
</dbReference>
<dbReference type="InterPro" id="IPR037219">
    <property type="entry name" value="Peptidase_M41-like"/>
</dbReference>
<dbReference type="GO" id="GO:0005524">
    <property type="term" value="F:ATP binding"/>
    <property type="evidence" value="ECO:0007669"/>
    <property type="project" value="InterPro"/>
</dbReference>
<evidence type="ECO:0000259" key="1">
    <source>
        <dbReference type="Pfam" id="PF01434"/>
    </source>
</evidence>
<sequence length="49" mass="5661">VKQFGMSEKVGTRSFREEEQDAGLGFVRVNDISPSMQEMIDLEIKRLMQ</sequence>
<feature type="domain" description="Peptidase M41" evidence="1">
    <location>
        <begin position="1"/>
        <end position="48"/>
    </location>
</feature>
<dbReference type="Gene3D" id="1.20.58.760">
    <property type="entry name" value="Peptidase M41"/>
    <property type="match status" value="1"/>
</dbReference>
<gene>
    <name evidence="2" type="ORF">JBS370_LOCUS41949</name>
</gene>
<dbReference type="Pfam" id="PF01434">
    <property type="entry name" value="Peptidase_M41"/>
    <property type="match status" value="1"/>
</dbReference>
<organism evidence="2 3">
    <name type="scientific">Rotaria sordida</name>
    <dbReference type="NCBI Taxonomy" id="392033"/>
    <lineage>
        <taxon>Eukaryota</taxon>
        <taxon>Metazoa</taxon>
        <taxon>Spiralia</taxon>
        <taxon>Gnathifera</taxon>
        <taxon>Rotifera</taxon>
        <taxon>Eurotatoria</taxon>
        <taxon>Bdelloidea</taxon>
        <taxon>Philodinida</taxon>
        <taxon>Philodinidae</taxon>
        <taxon>Rotaria</taxon>
    </lineage>
</organism>
<feature type="non-terminal residue" evidence="2">
    <location>
        <position position="1"/>
    </location>
</feature>
<evidence type="ECO:0000313" key="3">
    <source>
        <dbReference type="Proteomes" id="UP000663836"/>
    </source>
</evidence>
<dbReference type="GO" id="GO:0006508">
    <property type="term" value="P:proteolysis"/>
    <property type="evidence" value="ECO:0007669"/>
    <property type="project" value="InterPro"/>
</dbReference>
<dbReference type="GO" id="GO:0004176">
    <property type="term" value="F:ATP-dependent peptidase activity"/>
    <property type="evidence" value="ECO:0007669"/>
    <property type="project" value="InterPro"/>
</dbReference>
<dbReference type="InterPro" id="IPR000642">
    <property type="entry name" value="Peptidase_M41"/>
</dbReference>
<name>A0A820L4T4_9BILA</name>